<evidence type="ECO:0000259" key="1">
    <source>
        <dbReference type="Pfam" id="PF12697"/>
    </source>
</evidence>
<dbReference type="PANTHER" id="PTHR43798">
    <property type="entry name" value="MONOACYLGLYCEROL LIPASE"/>
    <property type="match status" value="1"/>
</dbReference>
<dbReference type="Pfam" id="PF12697">
    <property type="entry name" value="Abhydrolase_6"/>
    <property type="match status" value="1"/>
</dbReference>
<dbReference type="GO" id="GO:0070205">
    <property type="term" value="F:2-succinyl-6-hydroxy-2,4-cyclohexadiene-1-carboxylate synthase activity"/>
    <property type="evidence" value="ECO:0007669"/>
    <property type="project" value="UniProtKB-EC"/>
</dbReference>
<evidence type="ECO:0000313" key="3">
    <source>
        <dbReference type="Proteomes" id="UP000494214"/>
    </source>
</evidence>
<keyword evidence="3" id="KW-1185">Reference proteome</keyword>
<dbReference type="InterPro" id="IPR050266">
    <property type="entry name" value="AB_hydrolase_sf"/>
</dbReference>
<dbReference type="InterPro" id="IPR000639">
    <property type="entry name" value="Epox_hydrolase-like"/>
</dbReference>
<protein>
    <submittedName>
        <fullName evidence="2">2-succinyl-6-hydroxy-2, 4-cyclohexadiene-1-carboxylate synthase</fullName>
        <ecNumber evidence="2">4.2.99.20</ecNumber>
    </submittedName>
</protein>
<dbReference type="RefSeq" id="WP_175122171.1">
    <property type="nucleotide sequence ID" value="NZ_CADIJM010000002.1"/>
</dbReference>
<dbReference type="SUPFAM" id="SSF53474">
    <property type="entry name" value="alpha/beta-Hydrolases"/>
    <property type="match status" value="1"/>
</dbReference>
<evidence type="ECO:0000313" key="2">
    <source>
        <dbReference type="EMBL" id="CAB3672458.1"/>
    </source>
</evidence>
<dbReference type="AlphaFoldDB" id="A0A6S6ZFS8"/>
<reference evidence="2 3" key="1">
    <citation type="submission" date="2020-04" db="EMBL/GenBank/DDBJ databases">
        <authorList>
            <person name="De Canck E."/>
        </authorList>
    </citation>
    <scope>NUCLEOTIDE SEQUENCE [LARGE SCALE GENOMIC DNA]</scope>
    <source>
        <strain evidence="2 3">LMG 26690</strain>
    </source>
</reference>
<dbReference type="InterPro" id="IPR029058">
    <property type="entry name" value="AB_hydrolase_fold"/>
</dbReference>
<dbReference type="InterPro" id="IPR000073">
    <property type="entry name" value="AB_hydrolase_1"/>
</dbReference>
<name>A0A6S6ZFS8_9BURK</name>
<dbReference type="PRINTS" id="PR00111">
    <property type="entry name" value="ABHYDROLASE"/>
</dbReference>
<dbReference type="Gene3D" id="3.40.50.1820">
    <property type="entry name" value="alpha/beta hydrolase"/>
    <property type="match status" value="1"/>
</dbReference>
<proteinExistence type="predicted"/>
<gene>
    <name evidence="2" type="primary">menH_2</name>
    <name evidence="2" type="ORF">LMG26690_01144</name>
</gene>
<feature type="domain" description="AB hydrolase-1" evidence="1">
    <location>
        <begin position="28"/>
        <end position="261"/>
    </location>
</feature>
<dbReference type="PRINTS" id="PR00412">
    <property type="entry name" value="EPOXHYDRLASE"/>
</dbReference>
<organism evidence="2 3">
    <name type="scientific">Achromobacter animicus</name>
    <dbReference type="NCBI Taxonomy" id="1389935"/>
    <lineage>
        <taxon>Bacteria</taxon>
        <taxon>Pseudomonadati</taxon>
        <taxon>Pseudomonadota</taxon>
        <taxon>Betaproteobacteria</taxon>
        <taxon>Burkholderiales</taxon>
        <taxon>Alcaligenaceae</taxon>
        <taxon>Achromobacter</taxon>
    </lineage>
</organism>
<keyword evidence="2" id="KW-0456">Lyase</keyword>
<sequence length="273" mass="28957">MNSVNSTLQVASGAAMIAVETAGSGLPVVFLHANVCDRRMWRAQLKASGPDYQAIAYDRRGFGETRAQAQDHSAVADLLAVIDATAGSTPVILAGCSQGASIALNATLMHPARVRGLMLISPTVNGAPAPVYPPVILEMVARQREAESAADRGRINEIKAELFLDGPLADPGRVTGETRRLFLEMNAIALAAAPVGTNRDDFEAFTRLGAIDVPASIVWGKLDFPHIQERAYTVARLLPHAQGHALEGAAHLAGLEQPDELTGLLKDLVKRCT</sequence>
<dbReference type="Proteomes" id="UP000494214">
    <property type="component" value="Unassembled WGS sequence"/>
</dbReference>
<dbReference type="EMBL" id="CADIJM010000002">
    <property type="protein sequence ID" value="CAB3672458.1"/>
    <property type="molecule type" value="Genomic_DNA"/>
</dbReference>
<accession>A0A6S6ZFS8</accession>
<dbReference type="EC" id="4.2.99.20" evidence="2"/>